<evidence type="ECO:0000313" key="4">
    <source>
        <dbReference type="EMBL" id="ELY62623.1"/>
    </source>
</evidence>
<organism evidence="4 5">
    <name type="scientific">Natronococcus jeotgali DSM 18795</name>
    <dbReference type="NCBI Taxonomy" id="1227498"/>
    <lineage>
        <taxon>Archaea</taxon>
        <taxon>Methanobacteriati</taxon>
        <taxon>Methanobacteriota</taxon>
        <taxon>Stenosarchaea group</taxon>
        <taxon>Halobacteria</taxon>
        <taxon>Halobacteriales</taxon>
        <taxon>Natrialbaceae</taxon>
        <taxon>Natronococcus</taxon>
    </lineage>
</organism>
<dbReference type="Proteomes" id="UP000011531">
    <property type="component" value="Unassembled WGS sequence"/>
</dbReference>
<dbReference type="EMBL" id="AOIA01000056">
    <property type="protein sequence ID" value="ELY62623.1"/>
    <property type="molecule type" value="Genomic_DNA"/>
</dbReference>
<dbReference type="RefSeq" id="WP_008422016.1">
    <property type="nucleotide sequence ID" value="NZ_AOIA01000056.1"/>
</dbReference>
<dbReference type="InterPro" id="IPR058424">
    <property type="entry name" value="Primase-assoc_C"/>
</dbReference>
<feature type="domain" description="Primase-associated N-terminal" evidence="3">
    <location>
        <begin position="10"/>
        <end position="266"/>
    </location>
</feature>
<dbReference type="InterPro" id="IPR058453">
    <property type="entry name" value="Primase-assoc_N"/>
</dbReference>
<dbReference type="OrthoDB" id="186022at2157"/>
<evidence type="ECO:0000259" key="2">
    <source>
        <dbReference type="Pfam" id="PF26462"/>
    </source>
</evidence>
<dbReference type="InterPro" id="IPR058989">
    <property type="entry name" value="Primase-assoc"/>
</dbReference>
<reference evidence="4 5" key="1">
    <citation type="journal article" date="2014" name="PLoS Genet.">
        <title>Phylogenetically driven sequencing of extremely halophilic archaea reveals strategies for static and dynamic osmo-response.</title>
        <authorList>
            <person name="Becker E.A."/>
            <person name="Seitzer P.M."/>
            <person name="Tritt A."/>
            <person name="Larsen D."/>
            <person name="Krusor M."/>
            <person name="Yao A.I."/>
            <person name="Wu D."/>
            <person name="Madern D."/>
            <person name="Eisen J.A."/>
            <person name="Darling A.E."/>
            <person name="Facciotti M.T."/>
        </authorList>
    </citation>
    <scope>NUCLEOTIDE SEQUENCE [LARGE SCALE GENOMIC DNA]</scope>
    <source>
        <strain evidence="4 5">DSM 18795</strain>
    </source>
</reference>
<proteinExistence type="predicted"/>
<dbReference type="Pfam" id="PF26462">
    <property type="entry name" value="WH_Halo_primase"/>
    <property type="match status" value="1"/>
</dbReference>
<sequence>MVDPRNSERDAYLVAAVPTEYTTSEIVQLFARGYDRYLVDGEPDPETVLSDAERFVTGAFEPAQRERTLERSFVDRPATLVLVATVGTICVMEHSRFENTPIRRNQVIHHIRELFANNLLSLIREYDDPTLYQDIAEVLYGKPPSEDGPHPGRVCTDVTTMPEFDTDEFEEDTLYIEIPMAAASRACLTRTTDEAISAEETGEIRTQLANNSLYIPIKDFEGDYQEYAETGFARLRSAQEDELGEDERSWLTANETAISDRIERAIRGGHYDKLWQNWNQGQRLVRLLQSAISASPNTQIGEFHTSRELYDALEAYDPETNGEEAQLRQLSNHRSVAKTMANNESHQSITIDRSGRVNTYQIAHSSSGARPVEVDDLEDLFELPCLAALDERLHEEKPVRKDLFNIVRMVMWLPQYQDASLEETIDDLQDLFSRWPWHDPEITEYQIKYEARRGERGIGPEGTTPLPMNCDNDDMQRYCIGQDQCPYTIYGSLPFPDDMYDQLGMQRYCIGQDQCPYTIYGSLPFPDDMYDQLGGNEDWF</sequence>
<dbReference type="STRING" id="1227498.C492_07790"/>
<dbReference type="InterPro" id="IPR058990">
    <property type="entry name" value="WH_Primase-assoc"/>
</dbReference>
<evidence type="ECO:0000259" key="3">
    <source>
        <dbReference type="Pfam" id="PF26463"/>
    </source>
</evidence>
<feature type="domain" description="Primase-associated winged helix" evidence="2">
    <location>
        <begin position="282"/>
        <end position="362"/>
    </location>
</feature>
<keyword evidence="5" id="KW-1185">Reference proteome</keyword>
<feature type="domain" description="Primase-associated C-terminal" evidence="1">
    <location>
        <begin position="505"/>
        <end position="536"/>
    </location>
</feature>
<evidence type="ECO:0000313" key="5">
    <source>
        <dbReference type="Proteomes" id="UP000011531"/>
    </source>
</evidence>
<dbReference type="Pfam" id="PF26463">
    <property type="entry name" value="DUF8140"/>
    <property type="match status" value="1"/>
</dbReference>
<dbReference type="NCBIfam" id="NF038197">
    <property type="entry name" value="prim_adj_arch"/>
    <property type="match status" value="1"/>
</dbReference>
<dbReference type="Pfam" id="PF26416">
    <property type="entry name" value="DUF8111"/>
    <property type="match status" value="2"/>
</dbReference>
<accession>L9XPU2</accession>
<dbReference type="AlphaFoldDB" id="L9XPU2"/>
<evidence type="ECO:0000259" key="1">
    <source>
        <dbReference type="Pfam" id="PF26416"/>
    </source>
</evidence>
<dbReference type="PATRIC" id="fig|1227498.3.peg.1569"/>
<name>L9XPU2_9EURY</name>
<comment type="caution">
    <text evidence="4">The sequence shown here is derived from an EMBL/GenBank/DDBJ whole genome shotgun (WGS) entry which is preliminary data.</text>
</comment>
<gene>
    <name evidence="4" type="ORF">C492_07790</name>
</gene>
<protein>
    <submittedName>
        <fullName evidence="4">Uncharacterized protein</fullName>
    </submittedName>
</protein>
<feature type="domain" description="Primase-associated C-terminal" evidence="1">
    <location>
        <begin position="386"/>
        <end position="503"/>
    </location>
</feature>